<organism evidence="2 3">
    <name type="scientific">Virgibacillus salarius</name>
    <dbReference type="NCBI Taxonomy" id="447199"/>
    <lineage>
        <taxon>Bacteria</taxon>
        <taxon>Bacillati</taxon>
        <taxon>Bacillota</taxon>
        <taxon>Bacilli</taxon>
        <taxon>Bacillales</taxon>
        <taxon>Bacillaceae</taxon>
        <taxon>Virgibacillus</taxon>
    </lineage>
</organism>
<dbReference type="RefSeq" id="WP_026681040.1">
    <property type="nucleotide sequence ID" value="NZ_BAAACY010000154.1"/>
</dbReference>
<keyword evidence="1" id="KW-0472">Membrane</keyword>
<evidence type="ECO:0000256" key="1">
    <source>
        <dbReference type="SAM" id="Phobius"/>
    </source>
</evidence>
<dbReference type="EMBL" id="JAGSOT010000012">
    <property type="protein sequence ID" value="MBR7795528.1"/>
    <property type="molecule type" value="Genomic_DNA"/>
</dbReference>
<accession>A0A941I9H1</accession>
<evidence type="ECO:0000313" key="2">
    <source>
        <dbReference type="EMBL" id="MBR7795528.1"/>
    </source>
</evidence>
<name>A0A941I9H1_9BACI</name>
<gene>
    <name evidence="2" type="ORF">KCX74_05670</name>
</gene>
<evidence type="ECO:0000313" key="3">
    <source>
        <dbReference type="Proteomes" id="UP000675284"/>
    </source>
</evidence>
<keyword evidence="1" id="KW-0812">Transmembrane</keyword>
<keyword evidence="1" id="KW-1133">Transmembrane helix</keyword>
<reference evidence="2" key="1">
    <citation type="submission" date="2021-04" db="EMBL/GenBank/DDBJ databases">
        <title>Isolation and polyphasic classification of algal microorganism.</title>
        <authorList>
            <person name="Wang S."/>
        </authorList>
    </citation>
    <scope>NUCLEOTIDE SEQUENCE</scope>
    <source>
        <strain evidence="2">720a</strain>
    </source>
</reference>
<sequence>MSQQLSKQEDQAEELRKLLNEVESIKDPEMNKSIESEEVQLEQREVDILNLPPRKEVHGNKKQHTHIKISLPFRRFILIIFLLIIILIGVYYLFGGDIPQLMNNVMDSTIN</sequence>
<comment type="caution">
    <text evidence="2">The sequence shown here is derived from an EMBL/GenBank/DDBJ whole genome shotgun (WGS) entry which is preliminary data.</text>
</comment>
<dbReference type="Proteomes" id="UP000675284">
    <property type="component" value="Unassembled WGS sequence"/>
</dbReference>
<dbReference type="AlphaFoldDB" id="A0A941I9H1"/>
<proteinExistence type="predicted"/>
<protein>
    <submittedName>
        <fullName evidence="2">Uncharacterized protein</fullName>
    </submittedName>
</protein>
<keyword evidence="3" id="KW-1185">Reference proteome</keyword>
<feature type="transmembrane region" description="Helical" evidence="1">
    <location>
        <begin position="76"/>
        <end position="94"/>
    </location>
</feature>